<dbReference type="AlphaFoldDB" id="A0A914CLY1"/>
<keyword evidence="3" id="KW-1185">Reference proteome</keyword>
<evidence type="ECO:0000313" key="4">
    <source>
        <dbReference type="WBParaSite" id="ACRNAN_scaffold1225.g24745.t1"/>
    </source>
</evidence>
<feature type="transmembrane region" description="Helical" evidence="1">
    <location>
        <begin position="46"/>
        <end position="66"/>
    </location>
</feature>
<keyword evidence="1" id="KW-0472">Membrane</keyword>
<evidence type="ECO:0000313" key="3">
    <source>
        <dbReference type="Proteomes" id="UP000887540"/>
    </source>
</evidence>
<feature type="signal peptide" evidence="2">
    <location>
        <begin position="1"/>
        <end position="22"/>
    </location>
</feature>
<name>A0A914CLY1_9BILA</name>
<dbReference type="Proteomes" id="UP000887540">
    <property type="component" value="Unplaced"/>
</dbReference>
<accession>A0A914CLY1</accession>
<evidence type="ECO:0000256" key="2">
    <source>
        <dbReference type="SAM" id="SignalP"/>
    </source>
</evidence>
<protein>
    <submittedName>
        <fullName evidence="4">Uncharacterized protein</fullName>
    </submittedName>
</protein>
<keyword evidence="1" id="KW-1133">Transmembrane helix</keyword>
<keyword evidence="2" id="KW-0732">Signal</keyword>
<feature type="chain" id="PRO_5037044505" evidence="2">
    <location>
        <begin position="23"/>
        <end position="116"/>
    </location>
</feature>
<keyword evidence="1" id="KW-0812">Transmembrane</keyword>
<sequence length="116" mass="12991">MNMQAMVFIIIFVVGLLMLVLSSQQSNIDEKDQTLSSTFLDVLRYLGIAIMAVGFLGMLFTFIQIIRRGYTTHRHVACQCHSSKWEQQVVHKHGSVIGAADGNVKIVRIDPTTLKV</sequence>
<dbReference type="WBParaSite" id="ACRNAN_scaffold1225.g24745.t1">
    <property type="protein sequence ID" value="ACRNAN_scaffold1225.g24745.t1"/>
    <property type="gene ID" value="ACRNAN_scaffold1225.g24745"/>
</dbReference>
<evidence type="ECO:0000256" key="1">
    <source>
        <dbReference type="SAM" id="Phobius"/>
    </source>
</evidence>
<proteinExistence type="predicted"/>
<reference evidence="4" key="1">
    <citation type="submission" date="2022-11" db="UniProtKB">
        <authorList>
            <consortium name="WormBaseParasite"/>
        </authorList>
    </citation>
    <scope>IDENTIFICATION</scope>
</reference>
<organism evidence="3 4">
    <name type="scientific">Acrobeloides nanus</name>
    <dbReference type="NCBI Taxonomy" id="290746"/>
    <lineage>
        <taxon>Eukaryota</taxon>
        <taxon>Metazoa</taxon>
        <taxon>Ecdysozoa</taxon>
        <taxon>Nematoda</taxon>
        <taxon>Chromadorea</taxon>
        <taxon>Rhabditida</taxon>
        <taxon>Tylenchina</taxon>
        <taxon>Cephalobomorpha</taxon>
        <taxon>Cephaloboidea</taxon>
        <taxon>Cephalobidae</taxon>
        <taxon>Acrobeloides</taxon>
    </lineage>
</organism>